<dbReference type="PANTHER" id="PTHR32089:SF114">
    <property type="entry name" value="METHYL-ACCEPTING CHEMOTAXIS PROTEIN MCPB"/>
    <property type="match status" value="1"/>
</dbReference>
<comment type="caution">
    <text evidence="8">The sequence shown here is derived from an EMBL/GenBank/DDBJ whole genome shotgun (WGS) entry which is preliminary data.</text>
</comment>
<dbReference type="SUPFAM" id="SSF55781">
    <property type="entry name" value="GAF domain-like"/>
    <property type="match status" value="1"/>
</dbReference>
<evidence type="ECO:0000256" key="1">
    <source>
        <dbReference type="ARBA" id="ARBA00023224"/>
    </source>
</evidence>
<evidence type="ECO:0000259" key="7">
    <source>
        <dbReference type="PROSITE" id="PS50885"/>
    </source>
</evidence>
<dbReference type="Gene3D" id="3.30.450.40">
    <property type="match status" value="1"/>
</dbReference>
<dbReference type="InterPro" id="IPR003018">
    <property type="entry name" value="GAF"/>
</dbReference>
<dbReference type="InterPro" id="IPR003660">
    <property type="entry name" value="HAMP_dom"/>
</dbReference>
<dbReference type="GO" id="GO:0007165">
    <property type="term" value="P:signal transduction"/>
    <property type="evidence" value="ECO:0007669"/>
    <property type="project" value="UniProtKB-KW"/>
</dbReference>
<evidence type="ECO:0000256" key="4">
    <source>
        <dbReference type="SAM" id="Phobius"/>
    </source>
</evidence>
<dbReference type="Gene3D" id="1.10.287.950">
    <property type="entry name" value="Methyl-accepting chemotaxis protein"/>
    <property type="match status" value="1"/>
</dbReference>
<feature type="domain" description="Methyl-accepting transducer" evidence="6">
    <location>
        <begin position="725"/>
        <end position="961"/>
    </location>
</feature>
<dbReference type="Pfam" id="PF00672">
    <property type="entry name" value="HAMP"/>
    <property type="match status" value="1"/>
</dbReference>
<evidence type="ECO:0000259" key="5">
    <source>
        <dbReference type="PROSITE" id="PS50046"/>
    </source>
</evidence>
<dbReference type="InterPro" id="IPR016132">
    <property type="entry name" value="Phyto_chromo_attachment"/>
</dbReference>
<keyword evidence="4" id="KW-1133">Transmembrane helix</keyword>
<dbReference type="SMART" id="SM00283">
    <property type="entry name" value="MA"/>
    <property type="match status" value="1"/>
</dbReference>
<dbReference type="SUPFAM" id="SSF58104">
    <property type="entry name" value="Methyl-accepting chemotaxis protein (MCP) signaling domain"/>
    <property type="match status" value="1"/>
</dbReference>
<evidence type="ECO:0000259" key="6">
    <source>
        <dbReference type="PROSITE" id="PS50111"/>
    </source>
</evidence>
<dbReference type="PROSITE" id="PS50111">
    <property type="entry name" value="CHEMOTAXIS_TRANSDUC_2"/>
    <property type="match status" value="1"/>
</dbReference>
<name>A0A139WRV5_9CYAN</name>
<evidence type="ECO:0000313" key="8">
    <source>
        <dbReference type="EMBL" id="KYC35162.1"/>
    </source>
</evidence>
<keyword evidence="9" id="KW-1185">Reference proteome</keyword>
<dbReference type="RefSeq" id="WP_017745524.1">
    <property type="nucleotide sequence ID" value="NZ_KQ976354.1"/>
</dbReference>
<feature type="domain" description="HAMP" evidence="7">
    <location>
        <begin position="420"/>
        <end position="472"/>
    </location>
</feature>
<dbReference type="OrthoDB" id="419276at2"/>
<dbReference type="GO" id="GO:0016020">
    <property type="term" value="C:membrane"/>
    <property type="evidence" value="ECO:0007669"/>
    <property type="project" value="InterPro"/>
</dbReference>
<dbReference type="PANTHER" id="PTHR32089">
    <property type="entry name" value="METHYL-ACCEPTING CHEMOTAXIS PROTEIN MCPB"/>
    <property type="match status" value="1"/>
</dbReference>
<feature type="domain" description="Phytochrome chromophore attachment site" evidence="5">
    <location>
        <begin position="503"/>
        <end position="636"/>
    </location>
</feature>
<dbReference type="STRING" id="128403.WA1_08350"/>
<dbReference type="PROSITE" id="PS50885">
    <property type="entry name" value="HAMP"/>
    <property type="match status" value="2"/>
</dbReference>
<evidence type="ECO:0000256" key="3">
    <source>
        <dbReference type="PROSITE-ProRule" id="PRU00284"/>
    </source>
</evidence>
<proteinExistence type="inferred from homology"/>
<keyword evidence="4" id="KW-0472">Membrane</keyword>
<dbReference type="PROSITE" id="PS50046">
    <property type="entry name" value="PHYTOCHROME_2"/>
    <property type="match status" value="1"/>
</dbReference>
<organism evidence="8 9">
    <name type="scientific">Scytonema hofmannii PCC 7110</name>
    <dbReference type="NCBI Taxonomy" id="128403"/>
    <lineage>
        <taxon>Bacteria</taxon>
        <taxon>Bacillati</taxon>
        <taxon>Cyanobacteriota</taxon>
        <taxon>Cyanophyceae</taxon>
        <taxon>Nostocales</taxon>
        <taxon>Scytonemataceae</taxon>
        <taxon>Scytonema</taxon>
    </lineage>
</organism>
<dbReference type="EMBL" id="ANNX02000052">
    <property type="protein sequence ID" value="KYC35162.1"/>
    <property type="molecule type" value="Genomic_DNA"/>
</dbReference>
<evidence type="ECO:0000256" key="2">
    <source>
        <dbReference type="ARBA" id="ARBA00029447"/>
    </source>
</evidence>
<dbReference type="AlphaFoldDB" id="A0A139WRV5"/>
<dbReference type="Pfam" id="PF01590">
    <property type="entry name" value="GAF"/>
    <property type="match status" value="1"/>
</dbReference>
<feature type="domain" description="HAMP" evidence="7">
    <location>
        <begin position="669"/>
        <end position="720"/>
    </location>
</feature>
<dbReference type="Pfam" id="PF00015">
    <property type="entry name" value="MCPsignal"/>
    <property type="match status" value="1"/>
</dbReference>
<dbReference type="SUPFAM" id="SSF158472">
    <property type="entry name" value="HAMP domain-like"/>
    <property type="match status" value="1"/>
</dbReference>
<protein>
    <submittedName>
        <fullName evidence="8">Chemotaxis protein</fullName>
    </submittedName>
</protein>
<dbReference type="SMART" id="SM00065">
    <property type="entry name" value="GAF"/>
    <property type="match status" value="1"/>
</dbReference>
<evidence type="ECO:0000313" key="9">
    <source>
        <dbReference type="Proteomes" id="UP000076925"/>
    </source>
</evidence>
<accession>A0A139WRV5</accession>
<dbReference type="CDD" id="cd06225">
    <property type="entry name" value="HAMP"/>
    <property type="match status" value="2"/>
</dbReference>
<keyword evidence="1 3" id="KW-0807">Transducer</keyword>
<dbReference type="CDD" id="cd11386">
    <property type="entry name" value="MCP_signal"/>
    <property type="match status" value="1"/>
</dbReference>
<dbReference type="SMART" id="SM00304">
    <property type="entry name" value="HAMP"/>
    <property type="match status" value="2"/>
</dbReference>
<dbReference type="InterPro" id="IPR029016">
    <property type="entry name" value="GAF-like_dom_sf"/>
</dbReference>
<sequence length="1001" mass="108949">MTTQKNPVSLGENQKDFIRPQAAIPQLKTDAAKVRWESTLQLSPEIQSKPSLASEQKRNLFFIHWFCNLSVGRKQMIALIAAQLVSIVGLSVGGRWIITSGLRTQLLERAQSEVTVTETNINLKVNQTGLGFRSQSDNPVIINAAKVYAKSYTLSPALKKQVERILQNEAKARKIEYVTLVGRDFKIIFNANGKREGTVFNPNNLVRQVFTNGKQIKANTVVSSVELAKGSPLLFSTDGDTLIRYTLTPIRAPGKPKVLAVLIAGEIVNGKLPIMAGILKDFNGGYSGIYLRRPTGEFTLATSLDQGEAPEVKQAKPHIPLSDTSLLAAAASAPPGEIVTGRMVVGTQTYTMTAKAIPNLIEQDRSGPVPVFNGQPVTVLVRGTPETTLNNLLSQSLWQEGVVLLLALIMTGIWVLILRQTITKPIEQLERVNQEFAEGDRQARAEVFSQDEVGQLAVTFNKMADNIVVSETALAEQAHRQEAEANQARLLNTITSRIRESLNKDDIFHTTATEVRSALQADRVVVYLLNENCQESIFAESVSSDWSVNLEANISSAQDYVEKYQKACINAMENSSETSQTKSYLDQLDAFEDKGNLVAPILSENKLLGLLVAYQNSELHTWEKSNINFFKQVAIQVGFALDQATLLEQTEQAQQAAEIISQEQRQQKEAIQRQVVGLLNDVAEVSKGNLTIRAEVTSGEIGTVAEFFNTIIESLREIVTSVKNAALQVNLSVGENEGAIRQLADEALKQAGEIHYTLDSVEQMTLSIQAVAESARQAAIVARTASTTAEAGEMAMDCTVQSILNLQETVVATAEKMKCLGESSQQISKVVSLINEITLQTNVLAINASIEAARAGEEGKGFAVVAEEVVQLASESGAATKEIEQIVENIQGEISSVVRAMELGTIQVVEGAHLVKDTKMSLGQILDVSRRIDQLVESISLATVSQAQTSHAVTHLMKEIAHVSERTCDSSHRVSASLQQTIEVAEQLQASVGLFKVGGDS</sequence>
<feature type="transmembrane region" description="Helical" evidence="4">
    <location>
        <begin position="76"/>
        <end position="98"/>
    </location>
</feature>
<reference evidence="8 9" key="1">
    <citation type="journal article" date="2013" name="Genome Biol. Evol.">
        <title>Genomes of Stigonematalean cyanobacteria (subsection V) and the evolution of oxygenic photosynthesis from prokaryotes to plastids.</title>
        <authorList>
            <person name="Dagan T."/>
            <person name="Roettger M."/>
            <person name="Stucken K."/>
            <person name="Landan G."/>
            <person name="Koch R."/>
            <person name="Major P."/>
            <person name="Gould S.B."/>
            <person name="Goremykin V.V."/>
            <person name="Rippka R."/>
            <person name="Tandeau de Marsac N."/>
            <person name="Gugger M."/>
            <person name="Lockhart P.J."/>
            <person name="Allen J.F."/>
            <person name="Brune I."/>
            <person name="Maus I."/>
            <person name="Puhler A."/>
            <person name="Martin W.F."/>
        </authorList>
    </citation>
    <scope>NUCLEOTIDE SEQUENCE [LARGE SCALE GENOMIC DNA]</scope>
    <source>
        <strain evidence="8 9">PCC 7110</strain>
    </source>
</reference>
<comment type="similarity">
    <text evidence="2">Belongs to the methyl-accepting chemotaxis (MCP) protein family.</text>
</comment>
<dbReference type="Gene3D" id="6.10.340.10">
    <property type="match status" value="1"/>
</dbReference>
<keyword evidence="4" id="KW-0812">Transmembrane</keyword>
<dbReference type="Proteomes" id="UP000076925">
    <property type="component" value="Unassembled WGS sequence"/>
</dbReference>
<gene>
    <name evidence="8" type="ORF">WA1_08350</name>
</gene>
<dbReference type="InterPro" id="IPR004089">
    <property type="entry name" value="MCPsignal_dom"/>
</dbReference>